<comment type="caution">
    <text evidence="3">The sequence shown here is derived from an EMBL/GenBank/DDBJ whole genome shotgun (WGS) entry which is preliminary data.</text>
</comment>
<feature type="region of interest" description="Disordered" evidence="2">
    <location>
        <begin position="1"/>
        <end position="20"/>
    </location>
</feature>
<dbReference type="GO" id="GO:0031110">
    <property type="term" value="P:regulation of microtubule polymerization or depolymerization"/>
    <property type="evidence" value="ECO:0007669"/>
    <property type="project" value="InterPro"/>
</dbReference>
<keyword evidence="4" id="KW-1185">Reference proteome</keyword>
<feature type="compositionally biased region" description="Polar residues" evidence="2">
    <location>
        <begin position="79"/>
        <end position="90"/>
    </location>
</feature>
<dbReference type="Proteomes" id="UP000215902">
    <property type="component" value="Unassembled WGS sequence"/>
</dbReference>
<keyword evidence="1" id="KW-0175">Coiled coil</keyword>
<sequence length="251" mass="27407">MASLQSDLANQEGSAADSFEVAAAASSDCRVKLNRRSLGGLAFDVEFIDDSGQSNKTDNSDVKSSVGGGKTAVDASPSRKAQQPPQSTAVSADEIAERLAAAELRREQQLAERVGRLETKLSHVTEVAERQKREVEARTEQNLKSVEETLKAAEERRLGRMEEVKQRARGLSAGAKERSKAVREKLEAERQSLEAELDRDIRAKEAKRREQIERIVQGAQQHLAKVEGVRNQRLSTGPEQGCGDTAGTQSE</sequence>
<dbReference type="Pfam" id="PF00836">
    <property type="entry name" value="Stathmin"/>
    <property type="match status" value="1"/>
</dbReference>
<feature type="coiled-coil region" evidence="1">
    <location>
        <begin position="136"/>
        <end position="210"/>
    </location>
</feature>
<gene>
    <name evidence="3" type="ORF">BOX15_Mlig006966g4</name>
</gene>
<evidence type="ECO:0000256" key="1">
    <source>
        <dbReference type="SAM" id="Coils"/>
    </source>
</evidence>
<evidence type="ECO:0000313" key="3">
    <source>
        <dbReference type="EMBL" id="PAA75420.1"/>
    </source>
</evidence>
<proteinExistence type="predicted"/>
<name>A0A267FNN4_9PLAT</name>
<dbReference type="EMBL" id="NIVC01000885">
    <property type="protein sequence ID" value="PAA75420.1"/>
    <property type="molecule type" value="Genomic_DNA"/>
</dbReference>
<protein>
    <recommendedName>
        <fullName evidence="5">Stathmin</fullName>
    </recommendedName>
</protein>
<dbReference type="InterPro" id="IPR000956">
    <property type="entry name" value="Stathmin_fam"/>
</dbReference>
<organism evidence="3 4">
    <name type="scientific">Macrostomum lignano</name>
    <dbReference type="NCBI Taxonomy" id="282301"/>
    <lineage>
        <taxon>Eukaryota</taxon>
        <taxon>Metazoa</taxon>
        <taxon>Spiralia</taxon>
        <taxon>Lophotrochozoa</taxon>
        <taxon>Platyhelminthes</taxon>
        <taxon>Rhabditophora</taxon>
        <taxon>Macrostomorpha</taxon>
        <taxon>Macrostomida</taxon>
        <taxon>Macrostomidae</taxon>
        <taxon>Macrostomum</taxon>
    </lineage>
</organism>
<reference evidence="3 4" key="1">
    <citation type="submission" date="2017-06" db="EMBL/GenBank/DDBJ databases">
        <title>A platform for efficient transgenesis in Macrostomum lignano, a flatworm model organism for stem cell research.</title>
        <authorList>
            <person name="Berezikov E."/>
        </authorList>
    </citation>
    <scope>NUCLEOTIDE SEQUENCE [LARGE SCALE GENOMIC DNA]</scope>
    <source>
        <strain evidence="3">DV1</strain>
        <tissue evidence="3">Whole organism</tissue>
    </source>
</reference>
<evidence type="ECO:0000313" key="4">
    <source>
        <dbReference type="Proteomes" id="UP000215902"/>
    </source>
</evidence>
<evidence type="ECO:0000256" key="2">
    <source>
        <dbReference type="SAM" id="MobiDB-lite"/>
    </source>
</evidence>
<dbReference type="AlphaFoldDB" id="A0A267FNN4"/>
<feature type="region of interest" description="Disordered" evidence="2">
    <location>
        <begin position="228"/>
        <end position="251"/>
    </location>
</feature>
<dbReference type="Gene3D" id="6.10.280.30">
    <property type="match status" value="2"/>
</dbReference>
<evidence type="ECO:0008006" key="5">
    <source>
        <dbReference type="Google" id="ProtNLM"/>
    </source>
</evidence>
<accession>A0A267FNN4</accession>
<feature type="compositionally biased region" description="Polar residues" evidence="2">
    <location>
        <begin position="1"/>
        <end position="13"/>
    </location>
</feature>
<feature type="region of interest" description="Disordered" evidence="2">
    <location>
        <begin position="49"/>
        <end position="92"/>
    </location>
</feature>